<dbReference type="EMBL" id="NNAY01002063">
    <property type="protein sequence ID" value="OXU22193.1"/>
    <property type="molecule type" value="Genomic_DNA"/>
</dbReference>
<protein>
    <submittedName>
        <fullName evidence="2">Uncharacterized protein</fullName>
    </submittedName>
</protein>
<dbReference type="Proteomes" id="UP000215335">
    <property type="component" value="Unassembled WGS sequence"/>
</dbReference>
<evidence type="ECO:0000256" key="1">
    <source>
        <dbReference type="SAM" id="Phobius"/>
    </source>
</evidence>
<keyword evidence="1" id="KW-0812">Transmembrane</keyword>
<dbReference type="AlphaFoldDB" id="A0A232EV29"/>
<keyword evidence="1" id="KW-0472">Membrane</keyword>
<proteinExistence type="predicted"/>
<comment type="caution">
    <text evidence="2">The sequence shown here is derived from an EMBL/GenBank/DDBJ whole genome shotgun (WGS) entry which is preliminary data.</text>
</comment>
<keyword evidence="3" id="KW-1185">Reference proteome</keyword>
<evidence type="ECO:0000313" key="3">
    <source>
        <dbReference type="Proteomes" id="UP000215335"/>
    </source>
</evidence>
<keyword evidence="1" id="KW-1133">Transmembrane helix</keyword>
<evidence type="ECO:0000313" key="2">
    <source>
        <dbReference type="EMBL" id="OXU22193.1"/>
    </source>
</evidence>
<feature type="transmembrane region" description="Helical" evidence="1">
    <location>
        <begin position="36"/>
        <end position="55"/>
    </location>
</feature>
<organism evidence="2 3">
    <name type="scientific">Trichomalopsis sarcophagae</name>
    <dbReference type="NCBI Taxonomy" id="543379"/>
    <lineage>
        <taxon>Eukaryota</taxon>
        <taxon>Metazoa</taxon>
        <taxon>Ecdysozoa</taxon>
        <taxon>Arthropoda</taxon>
        <taxon>Hexapoda</taxon>
        <taxon>Insecta</taxon>
        <taxon>Pterygota</taxon>
        <taxon>Neoptera</taxon>
        <taxon>Endopterygota</taxon>
        <taxon>Hymenoptera</taxon>
        <taxon>Apocrita</taxon>
        <taxon>Proctotrupomorpha</taxon>
        <taxon>Chalcidoidea</taxon>
        <taxon>Pteromalidae</taxon>
        <taxon>Pteromalinae</taxon>
        <taxon>Trichomalopsis</taxon>
    </lineage>
</organism>
<name>A0A232EV29_9HYME</name>
<gene>
    <name evidence="2" type="ORF">TSAR_013657</name>
</gene>
<accession>A0A232EV29</accession>
<reference evidence="2 3" key="1">
    <citation type="journal article" date="2017" name="Curr. Biol.">
        <title>The Evolution of Venom by Co-option of Single-Copy Genes.</title>
        <authorList>
            <person name="Martinson E.O."/>
            <person name="Mrinalini"/>
            <person name="Kelkar Y.D."/>
            <person name="Chang C.H."/>
            <person name="Werren J.H."/>
        </authorList>
    </citation>
    <scope>NUCLEOTIDE SEQUENCE [LARGE SCALE GENOMIC DNA]</scope>
    <source>
        <strain evidence="2 3">Alberta</strain>
        <tissue evidence="2">Whole body</tissue>
    </source>
</reference>
<sequence length="126" mass="14257">MTLTKVEVGKGGHQMTQHPMTLNSIFKKQRRRRNRIVFPLGYLIRVSPLASHFLGCLIRVSPLASHFSGCLNRVSPLASHFSGCLIRVPKDTTIFLDSIQFLGCFRKRIFILSLALLRNDVDTIGY</sequence>